<evidence type="ECO:0000256" key="5">
    <source>
        <dbReference type="ARBA" id="ARBA00022655"/>
    </source>
</evidence>
<sequence>MRIAVIGPGAIGGTVAAWLAQRADLDVTICARSPLPSLTIETPSRTITATPRVLTDPGQGEPVDWVLIATKAYDAEGASRWLTKLVDDTTRVAVLQNGVEHIERFTPYLPAARITPAIVDIPAERNAPGRIHQRRDGSILVPNDAASFVDLFAHTPIAVSTTDDFRSEAWRKLCINAAGAVSALTMKPAGIVARDDVAAIMWMLVEECAAVGRAEGAVLDDKIEDEIIARYRAGPPDGINSMLGDRLANRPMEIDARNGVIVRLGKKHGIPTPMNAMIVTLLETAAA</sequence>
<evidence type="ECO:0000313" key="13">
    <source>
        <dbReference type="EMBL" id="GIL37866.1"/>
    </source>
</evidence>
<keyword evidence="7 10" id="KW-0560">Oxidoreductase</keyword>
<dbReference type="NCBIfam" id="TIGR00745">
    <property type="entry name" value="apbA_panE"/>
    <property type="match status" value="1"/>
</dbReference>
<dbReference type="Gene3D" id="1.10.1040.10">
    <property type="entry name" value="N-(1-d-carboxylethyl)-l-norvaline Dehydrogenase, domain 2"/>
    <property type="match status" value="1"/>
</dbReference>
<dbReference type="InterPro" id="IPR008927">
    <property type="entry name" value="6-PGluconate_DH-like_C_sf"/>
</dbReference>
<evidence type="ECO:0000256" key="9">
    <source>
        <dbReference type="ARBA" id="ARBA00048793"/>
    </source>
</evidence>
<dbReference type="AlphaFoldDB" id="A0A8S8X9P7"/>
<keyword evidence="6 10" id="KW-0521">NADP</keyword>
<dbReference type="PANTHER" id="PTHR21708">
    <property type="entry name" value="PROBABLE 2-DEHYDROPANTOATE 2-REDUCTASE"/>
    <property type="match status" value="1"/>
</dbReference>
<comment type="function">
    <text evidence="10">Catalyzes the NADPH-dependent reduction of ketopantoate into pantoic acid.</text>
</comment>
<dbReference type="SUPFAM" id="SSF51735">
    <property type="entry name" value="NAD(P)-binding Rossmann-fold domains"/>
    <property type="match status" value="1"/>
</dbReference>
<comment type="caution">
    <text evidence="13">The sequence shown here is derived from an EMBL/GenBank/DDBJ whole genome shotgun (WGS) entry which is preliminary data.</text>
</comment>
<dbReference type="InterPro" id="IPR013328">
    <property type="entry name" value="6PGD_dom2"/>
</dbReference>
<evidence type="ECO:0000259" key="11">
    <source>
        <dbReference type="Pfam" id="PF02558"/>
    </source>
</evidence>
<gene>
    <name evidence="13" type="ORF">TMPK1_01030</name>
</gene>
<dbReference type="InterPro" id="IPR036291">
    <property type="entry name" value="NAD(P)-bd_dom_sf"/>
</dbReference>
<proteinExistence type="inferred from homology"/>
<protein>
    <recommendedName>
        <fullName evidence="4 10">2-dehydropantoate 2-reductase</fullName>
        <ecNumber evidence="3 10">1.1.1.169</ecNumber>
    </recommendedName>
    <alternativeName>
        <fullName evidence="8 10">Ketopantoate reductase</fullName>
    </alternativeName>
</protein>
<dbReference type="GO" id="GO:0005737">
    <property type="term" value="C:cytoplasm"/>
    <property type="evidence" value="ECO:0007669"/>
    <property type="project" value="TreeGrafter"/>
</dbReference>
<dbReference type="NCBIfam" id="NF005091">
    <property type="entry name" value="PRK06522.2-2"/>
    <property type="match status" value="1"/>
</dbReference>
<evidence type="ECO:0000256" key="6">
    <source>
        <dbReference type="ARBA" id="ARBA00022857"/>
    </source>
</evidence>
<evidence type="ECO:0000313" key="14">
    <source>
        <dbReference type="Proteomes" id="UP000681075"/>
    </source>
</evidence>
<dbReference type="Pfam" id="PF02558">
    <property type="entry name" value="ApbA"/>
    <property type="match status" value="1"/>
</dbReference>
<dbReference type="Gene3D" id="3.40.50.720">
    <property type="entry name" value="NAD(P)-binding Rossmann-like Domain"/>
    <property type="match status" value="1"/>
</dbReference>
<comment type="pathway">
    <text evidence="1 10">Cofactor biosynthesis; (R)-pantothenate biosynthesis; (R)-pantoate from 3-methyl-2-oxobutanoate: step 2/2.</text>
</comment>
<dbReference type="RefSeq" id="WP_420240766.1">
    <property type="nucleotide sequence ID" value="NZ_BOPV01000001.1"/>
</dbReference>
<evidence type="ECO:0000256" key="4">
    <source>
        <dbReference type="ARBA" id="ARBA00019465"/>
    </source>
</evidence>
<evidence type="ECO:0000256" key="8">
    <source>
        <dbReference type="ARBA" id="ARBA00032024"/>
    </source>
</evidence>
<dbReference type="EC" id="1.1.1.169" evidence="3 10"/>
<dbReference type="GO" id="GO:0015940">
    <property type="term" value="P:pantothenate biosynthetic process"/>
    <property type="evidence" value="ECO:0007669"/>
    <property type="project" value="UniProtKB-KW"/>
</dbReference>
<keyword evidence="14" id="KW-1185">Reference proteome</keyword>
<name>A0A8S8X9P7_9PROT</name>
<dbReference type="Pfam" id="PF08546">
    <property type="entry name" value="ApbA_C"/>
    <property type="match status" value="1"/>
</dbReference>
<evidence type="ECO:0000256" key="7">
    <source>
        <dbReference type="ARBA" id="ARBA00023002"/>
    </source>
</evidence>
<dbReference type="InterPro" id="IPR003710">
    <property type="entry name" value="ApbA"/>
</dbReference>
<feature type="domain" description="Ketopantoate reductase C-terminal" evidence="12">
    <location>
        <begin position="164"/>
        <end position="283"/>
    </location>
</feature>
<evidence type="ECO:0000256" key="1">
    <source>
        <dbReference type="ARBA" id="ARBA00004994"/>
    </source>
</evidence>
<keyword evidence="5 10" id="KW-0566">Pantothenate biosynthesis</keyword>
<dbReference type="SUPFAM" id="SSF48179">
    <property type="entry name" value="6-phosphogluconate dehydrogenase C-terminal domain-like"/>
    <property type="match status" value="1"/>
</dbReference>
<accession>A0A8S8X9P7</accession>
<dbReference type="InterPro" id="IPR013332">
    <property type="entry name" value="KPR_N"/>
</dbReference>
<dbReference type="PANTHER" id="PTHR21708:SF26">
    <property type="entry name" value="2-DEHYDROPANTOATE 2-REDUCTASE"/>
    <property type="match status" value="1"/>
</dbReference>
<dbReference type="EMBL" id="BOPV01000001">
    <property type="protein sequence ID" value="GIL37866.1"/>
    <property type="molecule type" value="Genomic_DNA"/>
</dbReference>
<evidence type="ECO:0000256" key="2">
    <source>
        <dbReference type="ARBA" id="ARBA00007870"/>
    </source>
</evidence>
<dbReference type="GO" id="GO:0008677">
    <property type="term" value="F:2-dehydropantoate 2-reductase activity"/>
    <property type="evidence" value="ECO:0007669"/>
    <property type="project" value="UniProtKB-EC"/>
</dbReference>
<dbReference type="InterPro" id="IPR013752">
    <property type="entry name" value="KPA_reductase"/>
</dbReference>
<dbReference type="InterPro" id="IPR051402">
    <property type="entry name" value="KPR-Related"/>
</dbReference>
<comment type="similarity">
    <text evidence="2 10">Belongs to the ketopantoate reductase family.</text>
</comment>
<organism evidence="13 14">
    <name type="scientific">Roseiterribacter gracilis</name>
    <dbReference type="NCBI Taxonomy" id="2812848"/>
    <lineage>
        <taxon>Bacteria</taxon>
        <taxon>Pseudomonadati</taxon>
        <taxon>Pseudomonadota</taxon>
        <taxon>Alphaproteobacteria</taxon>
        <taxon>Rhodospirillales</taxon>
        <taxon>Roseiterribacteraceae</taxon>
        <taxon>Roseiterribacter</taxon>
    </lineage>
</organism>
<evidence type="ECO:0000256" key="3">
    <source>
        <dbReference type="ARBA" id="ARBA00013014"/>
    </source>
</evidence>
<feature type="domain" description="Ketopantoate reductase N-terminal" evidence="11">
    <location>
        <begin position="3"/>
        <end position="141"/>
    </location>
</feature>
<evidence type="ECO:0000259" key="12">
    <source>
        <dbReference type="Pfam" id="PF08546"/>
    </source>
</evidence>
<dbReference type="Proteomes" id="UP000681075">
    <property type="component" value="Unassembled WGS sequence"/>
</dbReference>
<reference evidence="13" key="1">
    <citation type="submission" date="2021-02" db="EMBL/GenBank/DDBJ databases">
        <title>Genome sequence of Rhodospirillales sp. strain TMPK1 isolated from soil.</title>
        <authorList>
            <person name="Nakai R."/>
            <person name="Kusada H."/>
            <person name="Tamaki H."/>
        </authorList>
    </citation>
    <scope>NUCLEOTIDE SEQUENCE</scope>
    <source>
        <strain evidence="13">TMPK1</strain>
    </source>
</reference>
<comment type="catalytic activity">
    <reaction evidence="9 10">
        <text>(R)-pantoate + NADP(+) = 2-dehydropantoate + NADPH + H(+)</text>
        <dbReference type="Rhea" id="RHEA:16233"/>
        <dbReference type="ChEBI" id="CHEBI:11561"/>
        <dbReference type="ChEBI" id="CHEBI:15378"/>
        <dbReference type="ChEBI" id="CHEBI:15980"/>
        <dbReference type="ChEBI" id="CHEBI:57783"/>
        <dbReference type="ChEBI" id="CHEBI:58349"/>
        <dbReference type="EC" id="1.1.1.169"/>
    </reaction>
</comment>
<evidence type="ECO:0000256" key="10">
    <source>
        <dbReference type="RuleBase" id="RU362068"/>
    </source>
</evidence>